<keyword evidence="1" id="KW-0472">Membrane</keyword>
<dbReference type="EMBL" id="AAWS01000034">
    <property type="protein sequence ID" value="EAY26468.1"/>
    <property type="molecule type" value="Genomic_DNA"/>
</dbReference>
<keyword evidence="1" id="KW-0812">Transmembrane</keyword>
<accession>A1ZT78</accession>
<feature type="transmembrane region" description="Helical" evidence="1">
    <location>
        <begin position="62"/>
        <end position="79"/>
    </location>
</feature>
<dbReference type="AlphaFoldDB" id="A1ZT78"/>
<evidence type="ECO:0000313" key="2">
    <source>
        <dbReference type="EMBL" id="EAY26468.1"/>
    </source>
</evidence>
<gene>
    <name evidence="2" type="ORF">M23134_07063</name>
</gene>
<keyword evidence="3" id="KW-1185">Reference proteome</keyword>
<keyword evidence="1" id="KW-1133">Transmembrane helix</keyword>
<comment type="caution">
    <text evidence="2">The sequence shown here is derived from an EMBL/GenBank/DDBJ whole genome shotgun (WGS) entry which is preliminary data.</text>
</comment>
<reference evidence="2 3" key="1">
    <citation type="submission" date="2007-01" db="EMBL/GenBank/DDBJ databases">
        <authorList>
            <person name="Haygood M."/>
            <person name="Podell S."/>
            <person name="Anderson C."/>
            <person name="Hopkinson B."/>
            <person name="Roe K."/>
            <person name="Barbeau K."/>
            <person name="Gaasterland T."/>
            <person name="Ferriera S."/>
            <person name="Johnson J."/>
            <person name="Kravitz S."/>
            <person name="Beeson K."/>
            <person name="Sutton G."/>
            <person name="Rogers Y.-H."/>
            <person name="Friedman R."/>
            <person name="Frazier M."/>
            <person name="Venter J.C."/>
        </authorList>
    </citation>
    <scope>NUCLEOTIDE SEQUENCE [LARGE SCALE GENOMIC DNA]</scope>
    <source>
        <strain evidence="2 3">ATCC 23134</strain>
    </source>
</reference>
<proteinExistence type="predicted"/>
<evidence type="ECO:0000256" key="1">
    <source>
        <dbReference type="SAM" id="Phobius"/>
    </source>
</evidence>
<name>A1ZT78_MICM2</name>
<evidence type="ECO:0000313" key="3">
    <source>
        <dbReference type="Proteomes" id="UP000004095"/>
    </source>
</evidence>
<organism evidence="2 3">
    <name type="scientific">Microscilla marina ATCC 23134</name>
    <dbReference type="NCBI Taxonomy" id="313606"/>
    <lineage>
        <taxon>Bacteria</taxon>
        <taxon>Pseudomonadati</taxon>
        <taxon>Bacteroidota</taxon>
        <taxon>Cytophagia</taxon>
        <taxon>Cytophagales</taxon>
        <taxon>Microscillaceae</taxon>
        <taxon>Microscilla</taxon>
    </lineage>
</organism>
<dbReference type="Proteomes" id="UP000004095">
    <property type="component" value="Unassembled WGS sequence"/>
</dbReference>
<protein>
    <submittedName>
        <fullName evidence="2">Uncharacterized protein</fullName>
    </submittedName>
</protein>
<sequence length="88" mass="9777">MVVLLAVNTGFGRGGLAWRYLEKPQTNFIFSPIQNSGWALLAFREQPTNSIRICWVILHPEALLNFLTIAMAMLAKFAAPQGKASTQK</sequence>